<accession>R4X6K7</accession>
<keyword evidence="2" id="KW-1185">Reference proteome</keyword>
<dbReference type="AlphaFoldDB" id="R4X6K7"/>
<sequence length="206" mass="22792">MAATFTKLFSFPNAPTENASHITTRIQNILQSPLISRYDVTYKLYRKQSEKLATLQFGSSPVLYCLCGSDVFELESEYENMLLKLKTWNLRQTTRIIGSVHEIEKAGLGTSGSRRVSVGVISQGPSTKGIVVDIQESYEDVLQAAMEVNENILHSIMGPIYNTLAIDLKTSQPLILSTGTGLLVDMPVNSGKMQTATSYFELFSKL</sequence>
<dbReference type="Proteomes" id="UP000013776">
    <property type="component" value="Unassembled WGS sequence"/>
</dbReference>
<gene>
    <name evidence="1" type="ORF">TAPDE_000398</name>
</gene>
<reference evidence="1 2" key="1">
    <citation type="journal article" date="2013" name="MBio">
        <title>Genome sequencing of the plant pathogen Taphrina deformans, the causal agent of peach leaf curl.</title>
        <authorList>
            <person name="Cisse O.H."/>
            <person name="Almeida J.M.G.C.F."/>
            <person name="Fonseca A."/>
            <person name="Kumar A.A."/>
            <person name="Salojaervi J."/>
            <person name="Overmyer K."/>
            <person name="Hauser P.M."/>
            <person name="Pagni M."/>
        </authorList>
    </citation>
    <scope>NUCLEOTIDE SEQUENCE [LARGE SCALE GENOMIC DNA]</scope>
    <source>
        <strain evidence="2">PYCC 5710 / ATCC 11124 / CBS 356.35 / IMI 108563 / JCM 9778 / NBRC 8474</strain>
    </source>
</reference>
<dbReference type="VEuPathDB" id="FungiDB:TAPDE_000398"/>
<comment type="caution">
    <text evidence="1">The sequence shown here is derived from an EMBL/GenBank/DDBJ whole genome shotgun (WGS) entry which is preliminary data.</text>
</comment>
<evidence type="ECO:0000313" key="2">
    <source>
        <dbReference type="Proteomes" id="UP000013776"/>
    </source>
</evidence>
<proteinExistence type="predicted"/>
<dbReference type="EMBL" id="CAHR02000011">
    <property type="protein sequence ID" value="CCG80770.1"/>
    <property type="molecule type" value="Genomic_DNA"/>
</dbReference>
<name>R4X6K7_TAPDE</name>
<evidence type="ECO:0000313" key="1">
    <source>
        <dbReference type="EMBL" id="CCG80770.1"/>
    </source>
</evidence>
<protein>
    <submittedName>
        <fullName evidence="1">Uncharacterized protein</fullName>
    </submittedName>
</protein>
<dbReference type="OrthoDB" id="1854899at2759"/>
<organism evidence="1 2">
    <name type="scientific">Taphrina deformans (strain PYCC 5710 / ATCC 11124 / CBS 356.35 / IMI 108563 / JCM 9778 / NBRC 8474)</name>
    <name type="common">Peach leaf curl fungus</name>
    <name type="synonym">Lalaria deformans</name>
    <dbReference type="NCBI Taxonomy" id="1097556"/>
    <lineage>
        <taxon>Eukaryota</taxon>
        <taxon>Fungi</taxon>
        <taxon>Dikarya</taxon>
        <taxon>Ascomycota</taxon>
        <taxon>Taphrinomycotina</taxon>
        <taxon>Taphrinomycetes</taxon>
        <taxon>Taphrinales</taxon>
        <taxon>Taphrinaceae</taxon>
        <taxon>Taphrina</taxon>
    </lineage>
</organism>